<evidence type="ECO:0000313" key="1">
    <source>
        <dbReference type="EMBL" id="KAK3395080.1"/>
    </source>
</evidence>
<dbReference type="EMBL" id="JAULSW010000001">
    <property type="protein sequence ID" value="KAK3395080.1"/>
    <property type="molecule type" value="Genomic_DNA"/>
</dbReference>
<sequence>MGQKVRQGPEIWGSFNEIDECQMHQAIECLHEEICARRTVPYRGKIRCTIGNSVVYLCNYNTKDKEFEVEGTRKSLRGKASCDQSQMYEAWRQIRIAKSSLTGWWHDSFNRKTYGFDRKCRDNECDNGWKNDSVGEQCTNIRGKNKPWVFDYEADVYRNYTAQYAQKMPDIHDDNNPVYFNPWFEGQRPK</sequence>
<keyword evidence="2" id="KW-1185">Reference proteome</keyword>
<protein>
    <submittedName>
        <fullName evidence="1">Uncharacterized protein</fullName>
    </submittedName>
</protein>
<comment type="caution">
    <text evidence="1">The sequence shown here is derived from an EMBL/GenBank/DDBJ whole genome shotgun (WGS) entry which is preliminary data.</text>
</comment>
<reference evidence="1" key="1">
    <citation type="journal article" date="2023" name="Mol. Phylogenet. Evol.">
        <title>Genome-scale phylogeny and comparative genomics of the fungal order Sordariales.</title>
        <authorList>
            <person name="Hensen N."/>
            <person name="Bonometti L."/>
            <person name="Westerberg I."/>
            <person name="Brannstrom I.O."/>
            <person name="Guillou S."/>
            <person name="Cros-Aarteil S."/>
            <person name="Calhoun S."/>
            <person name="Haridas S."/>
            <person name="Kuo A."/>
            <person name="Mondo S."/>
            <person name="Pangilinan J."/>
            <person name="Riley R."/>
            <person name="LaButti K."/>
            <person name="Andreopoulos B."/>
            <person name="Lipzen A."/>
            <person name="Chen C."/>
            <person name="Yan M."/>
            <person name="Daum C."/>
            <person name="Ng V."/>
            <person name="Clum A."/>
            <person name="Steindorff A."/>
            <person name="Ohm R.A."/>
            <person name="Martin F."/>
            <person name="Silar P."/>
            <person name="Natvig D.O."/>
            <person name="Lalanne C."/>
            <person name="Gautier V."/>
            <person name="Ament-Velasquez S.L."/>
            <person name="Kruys A."/>
            <person name="Hutchinson M.I."/>
            <person name="Powell A.J."/>
            <person name="Barry K."/>
            <person name="Miller A.N."/>
            <person name="Grigoriev I.V."/>
            <person name="Debuchy R."/>
            <person name="Gladieux P."/>
            <person name="Hiltunen Thoren M."/>
            <person name="Johannesson H."/>
        </authorList>
    </citation>
    <scope>NUCLEOTIDE SEQUENCE</scope>
    <source>
        <strain evidence="1">CBS 232.78</strain>
    </source>
</reference>
<dbReference type="Proteomes" id="UP001285441">
    <property type="component" value="Unassembled WGS sequence"/>
</dbReference>
<name>A0AAE0U930_9PEZI</name>
<dbReference type="AlphaFoldDB" id="A0AAE0U930"/>
<reference evidence="1" key="2">
    <citation type="submission" date="2023-06" db="EMBL/GenBank/DDBJ databases">
        <authorList>
            <consortium name="Lawrence Berkeley National Laboratory"/>
            <person name="Haridas S."/>
            <person name="Hensen N."/>
            <person name="Bonometti L."/>
            <person name="Westerberg I."/>
            <person name="Brannstrom I.O."/>
            <person name="Guillou S."/>
            <person name="Cros-Aarteil S."/>
            <person name="Calhoun S."/>
            <person name="Kuo A."/>
            <person name="Mondo S."/>
            <person name="Pangilinan J."/>
            <person name="Riley R."/>
            <person name="LaButti K."/>
            <person name="Andreopoulos B."/>
            <person name="Lipzen A."/>
            <person name="Chen C."/>
            <person name="Yanf M."/>
            <person name="Daum C."/>
            <person name="Ng V."/>
            <person name="Clum A."/>
            <person name="Steindorff A."/>
            <person name="Ohm R."/>
            <person name="Martin F."/>
            <person name="Silar P."/>
            <person name="Natvig D."/>
            <person name="Lalanne C."/>
            <person name="Gautier V."/>
            <person name="Ament-velasquez S.L."/>
            <person name="Kruys A."/>
            <person name="Hutchinson M.I."/>
            <person name="Powell A.J."/>
            <person name="Barry K."/>
            <person name="Miller A.N."/>
            <person name="Grigoriev I.V."/>
            <person name="Debuchy R."/>
            <person name="Gladieux P."/>
            <person name="Thoren M.H."/>
            <person name="Johannesson H."/>
        </authorList>
    </citation>
    <scope>NUCLEOTIDE SEQUENCE</scope>
    <source>
        <strain evidence="1">CBS 232.78</strain>
    </source>
</reference>
<evidence type="ECO:0000313" key="2">
    <source>
        <dbReference type="Proteomes" id="UP001285441"/>
    </source>
</evidence>
<organism evidence="1 2">
    <name type="scientific">Podospora didyma</name>
    <dbReference type="NCBI Taxonomy" id="330526"/>
    <lineage>
        <taxon>Eukaryota</taxon>
        <taxon>Fungi</taxon>
        <taxon>Dikarya</taxon>
        <taxon>Ascomycota</taxon>
        <taxon>Pezizomycotina</taxon>
        <taxon>Sordariomycetes</taxon>
        <taxon>Sordariomycetidae</taxon>
        <taxon>Sordariales</taxon>
        <taxon>Podosporaceae</taxon>
        <taxon>Podospora</taxon>
    </lineage>
</organism>
<gene>
    <name evidence="1" type="ORF">B0H63DRAFT_408387</name>
</gene>
<accession>A0AAE0U930</accession>
<proteinExistence type="predicted"/>